<reference evidence="2 3" key="1">
    <citation type="submission" date="2019-02" db="EMBL/GenBank/DDBJ databases">
        <title>Deep-cultivation of Planctomycetes and their phenomic and genomic characterization uncovers novel biology.</title>
        <authorList>
            <person name="Wiegand S."/>
            <person name="Jogler M."/>
            <person name="Boedeker C."/>
            <person name="Pinto D."/>
            <person name="Vollmers J."/>
            <person name="Rivas-Marin E."/>
            <person name="Kohn T."/>
            <person name="Peeters S.H."/>
            <person name="Heuer A."/>
            <person name="Rast P."/>
            <person name="Oberbeckmann S."/>
            <person name="Bunk B."/>
            <person name="Jeske O."/>
            <person name="Meyerdierks A."/>
            <person name="Storesund J.E."/>
            <person name="Kallscheuer N."/>
            <person name="Luecker S."/>
            <person name="Lage O.M."/>
            <person name="Pohl T."/>
            <person name="Merkel B.J."/>
            <person name="Hornburger P."/>
            <person name="Mueller R.-W."/>
            <person name="Bruemmer F."/>
            <person name="Labrenz M."/>
            <person name="Spormann A.M."/>
            <person name="Op den Camp H."/>
            <person name="Overmann J."/>
            <person name="Amann R."/>
            <person name="Jetten M.S.M."/>
            <person name="Mascher T."/>
            <person name="Medema M.H."/>
            <person name="Devos D.P."/>
            <person name="Kaster A.-K."/>
            <person name="Ovreas L."/>
            <person name="Rohde M."/>
            <person name="Galperin M.Y."/>
            <person name="Jogler C."/>
        </authorList>
    </citation>
    <scope>NUCLEOTIDE SEQUENCE [LARGE SCALE GENOMIC DNA]</scope>
    <source>
        <strain evidence="2 3">Q31a</strain>
    </source>
</reference>
<accession>A0A518G8H1</accession>
<proteinExistence type="predicted"/>
<feature type="chain" id="PRO_5021884993" evidence="1">
    <location>
        <begin position="21"/>
        <end position="137"/>
    </location>
</feature>
<organism evidence="2 3">
    <name type="scientific">Aureliella helgolandensis</name>
    <dbReference type="NCBI Taxonomy" id="2527968"/>
    <lineage>
        <taxon>Bacteria</taxon>
        <taxon>Pseudomonadati</taxon>
        <taxon>Planctomycetota</taxon>
        <taxon>Planctomycetia</taxon>
        <taxon>Pirellulales</taxon>
        <taxon>Pirellulaceae</taxon>
        <taxon>Aureliella</taxon>
    </lineage>
</organism>
<keyword evidence="3" id="KW-1185">Reference proteome</keyword>
<gene>
    <name evidence="2" type="ORF">Q31a_32030</name>
</gene>
<protein>
    <submittedName>
        <fullName evidence="2">Uncharacterized protein</fullName>
    </submittedName>
</protein>
<sequence precursor="true">MPLVLAAWLLLSMLQAEAFAAGCHYLDSAEHAADSSRLVMAGNFGVMERGNVVQVYRDGQLLYFPHPEGTNCHGPGCKKGNSGTEIKSVSLVRLRLSDCPNLTTRLVPERFSTRFNLDEANCIKSRTSDGIFRPPRV</sequence>
<name>A0A518G8H1_9BACT</name>
<evidence type="ECO:0000313" key="2">
    <source>
        <dbReference type="EMBL" id="QDV24881.1"/>
    </source>
</evidence>
<dbReference type="KEGG" id="ahel:Q31a_32030"/>
<dbReference type="Proteomes" id="UP000318017">
    <property type="component" value="Chromosome"/>
</dbReference>
<dbReference type="AlphaFoldDB" id="A0A518G8H1"/>
<feature type="signal peptide" evidence="1">
    <location>
        <begin position="1"/>
        <end position="20"/>
    </location>
</feature>
<evidence type="ECO:0000313" key="3">
    <source>
        <dbReference type="Proteomes" id="UP000318017"/>
    </source>
</evidence>
<dbReference type="EMBL" id="CP036298">
    <property type="protein sequence ID" value="QDV24881.1"/>
    <property type="molecule type" value="Genomic_DNA"/>
</dbReference>
<evidence type="ECO:0000256" key="1">
    <source>
        <dbReference type="SAM" id="SignalP"/>
    </source>
</evidence>
<keyword evidence="1" id="KW-0732">Signal</keyword>